<dbReference type="AlphaFoldDB" id="A0A5S4HAT4"/>
<reference evidence="2 3" key="1">
    <citation type="submission" date="2019-05" db="EMBL/GenBank/DDBJ databases">
        <title>Draft genome sequence of Nonomuraea zeae DSM 100528.</title>
        <authorList>
            <person name="Saricaoglu S."/>
            <person name="Isik K."/>
        </authorList>
    </citation>
    <scope>NUCLEOTIDE SEQUENCE [LARGE SCALE GENOMIC DNA]</scope>
    <source>
        <strain evidence="2 3">DSM 100528</strain>
    </source>
</reference>
<sequence>MAEDLKADHQLRLYGSVPFSVNDDGRSVAEIKNFIKYLQVEAVERAAASYLAASKLLASLNDALVFEATAMAKVWEGPSSVESQQALRTLHATIRELSEKFKAVGLPLETLGKRLREHQAFVENKSEAWSDNGTTFDDSMPGWYETMNAGTEWGSADELAGQHLRLINNDLLKFYEQWPYTITKVVPALKPPDLPVPDLQTDDDFEGPQIDPRTLKGPGGELQSPGIEGIGDTPSIGSDSSGFPDGSQDPAGAYPDGTYPDGGADPSDIGADGRYPDGTYPDGGQNAAGPQGADPAGADPTLTAGAARPDTSGLNAPDSRTTLEDFQRPVNWDPNSATSMPNGGSPYYTPGTGSGTGPGGNLTGLGGLPLNARSASVSGSGIPFMPMAGAGTGAEESEDKENSTWLHEDDDVWGTDTDGAVSDKIG</sequence>
<name>A0A5S4HAT4_9ACTN</name>
<feature type="compositionally biased region" description="Low complexity" evidence="1">
    <location>
        <begin position="341"/>
        <end position="351"/>
    </location>
</feature>
<evidence type="ECO:0008006" key="4">
    <source>
        <dbReference type="Google" id="ProtNLM"/>
    </source>
</evidence>
<accession>A0A5S4HAT4</accession>
<evidence type="ECO:0000313" key="2">
    <source>
        <dbReference type="EMBL" id="TMR35990.1"/>
    </source>
</evidence>
<feature type="compositionally biased region" description="Gly residues" evidence="1">
    <location>
        <begin position="352"/>
        <end position="367"/>
    </location>
</feature>
<feature type="compositionally biased region" description="Low complexity" evidence="1">
    <location>
        <begin position="282"/>
        <end position="300"/>
    </location>
</feature>
<keyword evidence="3" id="KW-1185">Reference proteome</keyword>
<dbReference type="Proteomes" id="UP000306628">
    <property type="component" value="Unassembled WGS sequence"/>
</dbReference>
<organism evidence="2 3">
    <name type="scientific">Nonomuraea zeae</name>
    <dbReference type="NCBI Taxonomy" id="1642303"/>
    <lineage>
        <taxon>Bacteria</taxon>
        <taxon>Bacillati</taxon>
        <taxon>Actinomycetota</taxon>
        <taxon>Actinomycetes</taxon>
        <taxon>Streptosporangiales</taxon>
        <taxon>Streptosporangiaceae</taxon>
        <taxon>Nonomuraea</taxon>
    </lineage>
</organism>
<dbReference type="OrthoDB" id="3541121at2"/>
<gene>
    <name evidence="2" type="ORF">ETD85_12265</name>
</gene>
<feature type="region of interest" description="Disordered" evidence="1">
    <location>
        <begin position="189"/>
        <end position="369"/>
    </location>
</feature>
<protein>
    <recommendedName>
        <fullName evidence="4">WXG100 family type VII secretion target</fullName>
    </recommendedName>
</protein>
<proteinExistence type="predicted"/>
<evidence type="ECO:0000256" key="1">
    <source>
        <dbReference type="SAM" id="MobiDB-lite"/>
    </source>
</evidence>
<feature type="region of interest" description="Disordered" evidence="1">
    <location>
        <begin position="383"/>
        <end position="426"/>
    </location>
</feature>
<dbReference type="EMBL" id="VCKX01000028">
    <property type="protein sequence ID" value="TMR35990.1"/>
    <property type="molecule type" value="Genomic_DNA"/>
</dbReference>
<evidence type="ECO:0000313" key="3">
    <source>
        <dbReference type="Proteomes" id="UP000306628"/>
    </source>
</evidence>
<comment type="caution">
    <text evidence="2">The sequence shown here is derived from an EMBL/GenBank/DDBJ whole genome shotgun (WGS) entry which is preliminary data.</text>
</comment>
<dbReference type="RefSeq" id="WP_138689788.1">
    <property type="nucleotide sequence ID" value="NZ_JBHSAZ010000089.1"/>
</dbReference>